<keyword evidence="2" id="KW-1185">Reference proteome</keyword>
<protein>
    <recommendedName>
        <fullName evidence="3">Aminoglycoside phosphotransferase domain-containing protein</fullName>
    </recommendedName>
</protein>
<dbReference type="SUPFAM" id="SSF56112">
    <property type="entry name" value="Protein kinase-like (PK-like)"/>
    <property type="match status" value="1"/>
</dbReference>
<dbReference type="InterPro" id="IPR051678">
    <property type="entry name" value="AGP_Transferase"/>
</dbReference>
<evidence type="ECO:0008006" key="3">
    <source>
        <dbReference type="Google" id="ProtNLM"/>
    </source>
</evidence>
<comment type="caution">
    <text evidence="1">The sequence shown here is derived from an EMBL/GenBank/DDBJ whole genome shotgun (WGS) entry which is preliminary data.</text>
</comment>
<dbReference type="OrthoDB" id="4182541at2759"/>
<dbReference type="InterPro" id="IPR011009">
    <property type="entry name" value="Kinase-like_dom_sf"/>
</dbReference>
<sequence length="122" mass="13931">MLEYIEGQLVSEIWSHLSEETRYDINQKLYDFVRQLRSLKMDSPGPIGGGISNGAFLTDYGAGPFTSKNDIEMWFNERLLVCQEFGIASQTQPTFQGEFGHTVMCHMDVYTRNLILDNQGKI</sequence>
<dbReference type="PANTHER" id="PTHR21310">
    <property type="entry name" value="AMINOGLYCOSIDE PHOSPHOTRANSFERASE-RELATED-RELATED"/>
    <property type="match status" value="1"/>
</dbReference>
<evidence type="ECO:0000313" key="2">
    <source>
        <dbReference type="Proteomes" id="UP000224080"/>
    </source>
</evidence>
<reference evidence="1 2" key="1">
    <citation type="submission" date="2017-10" db="EMBL/GenBank/DDBJ databases">
        <title>Comparative genomics in systemic dimorphic fungi from Ajellomycetaceae.</title>
        <authorList>
            <person name="Munoz J.F."/>
            <person name="Mcewen J.G."/>
            <person name="Clay O.K."/>
            <person name="Cuomo C.A."/>
        </authorList>
    </citation>
    <scope>NUCLEOTIDE SEQUENCE [LARGE SCALE GENOMIC DNA]</scope>
    <source>
        <strain evidence="1 2">UAMH130</strain>
    </source>
</reference>
<dbReference type="EMBL" id="PDNC01000188">
    <property type="protein sequence ID" value="PGG96155.1"/>
    <property type="molecule type" value="Genomic_DNA"/>
</dbReference>
<dbReference type="AlphaFoldDB" id="A0A2B7WHC6"/>
<evidence type="ECO:0000313" key="1">
    <source>
        <dbReference type="EMBL" id="PGG96155.1"/>
    </source>
</evidence>
<organism evidence="1 2">
    <name type="scientific">Blastomyces parvus</name>
    <dbReference type="NCBI Taxonomy" id="2060905"/>
    <lineage>
        <taxon>Eukaryota</taxon>
        <taxon>Fungi</taxon>
        <taxon>Dikarya</taxon>
        <taxon>Ascomycota</taxon>
        <taxon>Pezizomycotina</taxon>
        <taxon>Eurotiomycetes</taxon>
        <taxon>Eurotiomycetidae</taxon>
        <taxon>Onygenales</taxon>
        <taxon>Ajellomycetaceae</taxon>
        <taxon>Blastomyces</taxon>
    </lineage>
</organism>
<gene>
    <name evidence="1" type="ORF">GX51_07959</name>
</gene>
<accession>A0A2B7WHC6</accession>
<dbReference type="PANTHER" id="PTHR21310:SF39">
    <property type="entry name" value="AMINOGLYCOSIDE PHOSPHOTRANSFERASE DOMAIN-CONTAINING PROTEIN"/>
    <property type="match status" value="1"/>
</dbReference>
<name>A0A2B7WHC6_9EURO</name>
<dbReference type="Proteomes" id="UP000224080">
    <property type="component" value="Unassembled WGS sequence"/>
</dbReference>
<proteinExistence type="predicted"/>